<proteinExistence type="predicted"/>
<keyword evidence="5" id="KW-1185">Reference proteome</keyword>
<dbReference type="InterPro" id="IPR004875">
    <property type="entry name" value="DDE_SF_endonuclease_dom"/>
</dbReference>
<sequence>MSLQKRTRKNLSIETKLQLLADVDKKQSTKKEMAEKHGEIALLVIGKSLTPRCMKNVKNLPVEYTANKKAWLTGAIFENWLQKLDRKFLLQGRSTAMVVDNCPAHPNIDDLRSIKLVFFAAKCHLQPCDQAEVSVSEIVQTLHSQNEPESDTDEEPQIEETEKKVTPGEARAAIATLWRFAEQQEKGNFLVGAFLAEKAQERGQELQLAREKQEAELQLLRKRRDFELRLGQEEGQQQQEGPQCSFMLSEYKSLLVTNQSTFFKDHWNKTLFLNINFVTDISI</sequence>
<evidence type="ECO:0000259" key="3">
    <source>
        <dbReference type="Pfam" id="PF03184"/>
    </source>
</evidence>
<comment type="caution">
    <text evidence="4">The sequence shown here is derived from an EMBL/GenBank/DDBJ whole genome shotgun (WGS) entry which is preliminary data.</text>
</comment>
<dbReference type="GO" id="GO:0003677">
    <property type="term" value="F:DNA binding"/>
    <property type="evidence" value="ECO:0007669"/>
    <property type="project" value="TreeGrafter"/>
</dbReference>
<feature type="region of interest" description="Disordered" evidence="2">
    <location>
        <begin position="143"/>
        <end position="166"/>
    </location>
</feature>
<dbReference type="PANTHER" id="PTHR19303:SF73">
    <property type="entry name" value="PROTEIN PDC2"/>
    <property type="match status" value="1"/>
</dbReference>
<gene>
    <name evidence="4" type="ORF">PoB_004591400</name>
</gene>
<protein>
    <submittedName>
        <fullName evidence="4">Tigger transposable element-derived protein</fullName>
    </submittedName>
</protein>
<evidence type="ECO:0000313" key="5">
    <source>
        <dbReference type="Proteomes" id="UP000735302"/>
    </source>
</evidence>
<feature type="coiled-coil region" evidence="1">
    <location>
        <begin position="196"/>
        <end position="223"/>
    </location>
</feature>
<dbReference type="EMBL" id="BLXT01005065">
    <property type="protein sequence ID" value="GFO19409.1"/>
    <property type="molecule type" value="Genomic_DNA"/>
</dbReference>
<evidence type="ECO:0000256" key="1">
    <source>
        <dbReference type="SAM" id="Coils"/>
    </source>
</evidence>
<feature type="domain" description="DDE-1" evidence="3">
    <location>
        <begin position="40"/>
        <end position="131"/>
    </location>
</feature>
<name>A0AAV4BM68_9GAST</name>
<dbReference type="GO" id="GO:0005634">
    <property type="term" value="C:nucleus"/>
    <property type="evidence" value="ECO:0007669"/>
    <property type="project" value="TreeGrafter"/>
</dbReference>
<dbReference type="Pfam" id="PF03184">
    <property type="entry name" value="DDE_1"/>
    <property type="match status" value="1"/>
</dbReference>
<evidence type="ECO:0000313" key="4">
    <source>
        <dbReference type="EMBL" id="GFO19409.1"/>
    </source>
</evidence>
<evidence type="ECO:0000256" key="2">
    <source>
        <dbReference type="SAM" id="MobiDB-lite"/>
    </source>
</evidence>
<keyword evidence="1" id="KW-0175">Coiled coil</keyword>
<dbReference type="Proteomes" id="UP000735302">
    <property type="component" value="Unassembled WGS sequence"/>
</dbReference>
<dbReference type="PANTHER" id="PTHR19303">
    <property type="entry name" value="TRANSPOSON"/>
    <property type="match status" value="1"/>
</dbReference>
<dbReference type="InterPro" id="IPR050863">
    <property type="entry name" value="CenT-Element_Derived"/>
</dbReference>
<feature type="compositionally biased region" description="Acidic residues" evidence="2">
    <location>
        <begin position="148"/>
        <end position="159"/>
    </location>
</feature>
<organism evidence="4 5">
    <name type="scientific">Plakobranchus ocellatus</name>
    <dbReference type="NCBI Taxonomy" id="259542"/>
    <lineage>
        <taxon>Eukaryota</taxon>
        <taxon>Metazoa</taxon>
        <taxon>Spiralia</taxon>
        <taxon>Lophotrochozoa</taxon>
        <taxon>Mollusca</taxon>
        <taxon>Gastropoda</taxon>
        <taxon>Heterobranchia</taxon>
        <taxon>Euthyneura</taxon>
        <taxon>Panpulmonata</taxon>
        <taxon>Sacoglossa</taxon>
        <taxon>Placobranchoidea</taxon>
        <taxon>Plakobranchidae</taxon>
        <taxon>Plakobranchus</taxon>
    </lineage>
</organism>
<reference evidence="4 5" key="1">
    <citation type="journal article" date="2021" name="Elife">
        <title>Chloroplast acquisition without the gene transfer in kleptoplastic sea slugs, Plakobranchus ocellatus.</title>
        <authorList>
            <person name="Maeda T."/>
            <person name="Takahashi S."/>
            <person name="Yoshida T."/>
            <person name="Shimamura S."/>
            <person name="Takaki Y."/>
            <person name="Nagai Y."/>
            <person name="Toyoda A."/>
            <person name="Suzuki Y."/>
            <person name="Arimoto A."/>
            <person name="Ishii H."/>
            <person name="Satoh N."/>
            <person name="Nishiyama T."/>
            <person name="Hasebe M."/>
            <person name="Maruyama T."/>
            <person name="Minagawa J."/>
            <person name="Obokata J."/>
            <person name="Shigenobu S."/>
        </authorList>
    </citation>
    <scope>NUCLEOTIDE SEQUENCE [LARGE SCALE GENOMIC DNA]</scope>
</reference>
<accession>A0AAV4BM68</accession>
<dbReference type="AlphaFoldDB" id="A0AAV4BM68"/>